<evidence type="ECO:0000313" key="2">
    <source>
        <dbReference type="Proteomes" id="UP000094761"/>
    </source>
</evidence>
<organism evidence="1 2">
    <name type="scientific">Vibrio europaeus</name>
    <dbReference type="NCBI Taxonomy" id="300876"/>
    <lineage>
        <taxon>Bacteria</taxon>
        <taxon>Pseudomonadati</taxon>
        <taxon>Pseudomonadota</taxon>
        <taxon>Gammaproteobacteria</taxon>
        <taxon>Vibrionales</taxon>
        <taxon>Vibrionaceae</taxon>
        <taxon>Vibrio</taxon>
        <taxon>Vibrio oreintalis group</taxon>
    </lineage>
</organism>
<protein>
    <submittedName>
        <fullName evidence="1">Uncharacterized protein</fullName>
    </submittedName>
</protein>
<proteinExistence type="predicted"/>
<comment type="caution">
    <text evidence="1">The sequence shown here is derived from an EMBL/GenBank/DDBJ whole genome shotgun (WGS) entry which is preliminary data.</text>
</comment>
<name>A0A178J6S5_9VIBR</name>
<evidence type="ECO:0000313" key="1">
    <source>
        <dbReference type="EMBL" id="OAM97611.1"/>
    </source>
</evidence>
<dbReference type="RefSeq" id="WP_069668798.1">
    <property type="nucleotide sequence ID" value="NZ_JAPFIY010000013.1"/>
</dbReference>
<gene>
    <name evidence="1" type="ORF">AZ468_18905</name>
</gene>
<sequence>MRVLPKERNVTDKSEIESLLRKGTLGFFNCVEVKEVFAIPPRDISSQPINIFTIIVATECSEFLVEERKYDLDSLKVNKLSNWKFGLKSYKISVEEMMNNLVHLTKVNMWHSLDDSVAAPAYDYIPKKFIPQDTFEPIPMNKLLKNNFFSGSYILEWQNSTKFELSQVLSSPPVLQELSEQVQKHVPLKLASMSDKIGNIVLQIPSEIIRVSYTSPQNSESLIGKVIWHPKATPRKLIVTIRRDGQDKSLDDFSIVTMSPNDCSFKVICAHGSPYKVVLWDKVSDLIVSATSESSFIKTIAFSSRAIEPYSRVFTKPNGIKDSVPLHTVSDFMVGEDNKSVEKWMKARVYKNEASELKNRKEFIQYNAKGKEKGSREQALSDIRYLISKYGEVEVWLWDPYLDAQCILDTMFHNPSHGAKMRAITNLKRFSPYLESLPNESLCGINLQVRMPHGANGWDFHDRFLIFPKFEHGPLAWSLGTSINSLGKEHHILQKVSDGQLISDAFDTLWNNIQSEMCLVWKNN</sequence>
<dbReference type="NCBIfam" id="NF040700">
    <property type="entry name" value="VPA1262_N_dom"/>
    <property type="match status" value="1"/>
</dbReference>
<dbReference type="Proteomes" id="UP000094761">
    <property type="component" value="Unassembled WGS sequence"/>
</dbReference>
<dbReference type="EMBL" id="LUAX01000007">
    <property type="protein sequence ID" value="OAM97611.1"/>
    <property type="molecule type" value="Genomic_DNA"/>
</dbReference>
<accession>A0A178J6S5</accession>
<reference evidence="1 2" key="1">
    <citation type="submission" date="2016-03" db="EMBL/GenBank/DDBJ databases">
        <title>Draft genome sequence of the Vibrio tubiashii subs. europaeus.</title>
        <authorList>
            <person name="Spinard E."/>
            <person name="Dubert J."/>
            <person name="Nelson D.R."/>
            <person name="Barja J.L."/>
        </authorList>
    </citation>
    <scope>NUCLEOTIDE SEQUENCE [LARGE SCALE GENOMIC DNA]</scope>
    <source>
        <strain evidence="2">PP-638</strain>
    </source>
</reference>
<dbReference type="AlphaFoldDB" id="A0A178J6S5"/>